<evidence type="ECO:0000256" key="3">
    <source>
        <dbReference type="ARBA" id="ARBA00023163"/>
    </source>
</evidence>
<dbReference type="Pfam" id="PF13545">
    <property type="entry name" value="HTH_Crp_2"/>
    <property type="match status" value="1"/>
</dbReference>
<dbReference type="InterPro" id="IPR018490">
    <property type="entry name" value="cNMP-bd_dom_sf"/>
</dbReference>
<dbReference type="PANTHER" id="PTHR24567:SF26">
    <property type="entry name" value="REGULATORY PROTEIN YEIL"/>
    <property type="match status" value="1"/>
</dbReference>
<dbReference type="CDD" id="cd00038">
    <property type="entry name" value="CAP_ED"/>
    <property type="match status" value="1"/>
</dbReference>
<dbReference type="SMART" id="SM00100">
    <property type="entry name" value="cNMP"/>
    <property type="match status" value="1"/>
</dbReference>
<dbReference type="InterPro" id="IPR000595">
    <property type="entry name" value="cNMP-bd_dom"/>
</dbReference>
<evidence type="ECO:0000313" key="6">
    <source>
        <dbReference type="EMBL" id="UOD50983.1"/>
    </source>
</evidence>
<dbReference type="Gene3D" id="2.60.120.10">
    <property type="entry name" value="Jelly Rolls"/>
    <property type="match status" value="1"/>
</dbReference>
<evidence type="ECO:0000259" key="5">
    <source>
        <dbReference type="PROSITE" id="PS51063"/>
    </source>
</evidence>
<keyword evidence="3" id="KW-0804">Transcription</keyword>
<keyword evidence="7" id="KW-1185">Reference proteome</keyword>
<dbReference type="SUPFAM" id="SSF46785">
    <property type="entry name" value="Winged helix' DNA-binding domain"/>
    <property type="match status" value="1"/>
</dbReference>
<dbReference type="InterPro" id="IPR036390">
    <property type="entry name" value="WH_DNA-bd_sf"/>
</dbReference>
<dbReference type="PROSITE" id="PS50042">
    <property type="entry name" value="CNMP_BINDING_3"/>
    <property type="match status" value="1"/>
</dbReference>
<dbReference type="InterPro" id="IPR012318">
    <property type="entry name" value="HTH_CRP"/>
</dbReference>
<dbReference type="SUPFAM" id="SSF51206">
    <property type="entry name" value="cAMP-binding domain-like"/>
    <property type="match status" value="1"/>
</dbReference>
<evidence type="ECO:0000256" key="1">
    <source>
        <dbReference type="ARBA" id="ARBA00023015"/>
    </source>
</evidence>
<feature type="domain" description="HTH crp-type" evidence="5">
    <location>
        <begin position="152"/>
        <end position="218"/>
    </location>
</feature>
<reference evidence="6 7" key="1">
    <citation type="submission" date="2020-11" db="EMBL/GenBank/DDBJ databases">
        <title>Algicoccus daihaiensis sp.nov., isolated from Daihai Lake in Inner Mongolia.</title>
        <authorList>
            <person name="Kai J."/>
        </authorList>
    </citation>
    <scope>NUCLEOTIDE SEQUENCE [LARGE SCALE GENOMIC DNA]</scope>
    <source>
        <strain evidence="7">f23</strain>
    </source>
</reference>
<dbReference type="RefSeq" id="WP_243479407.1">
    <property type="nucleotide sequence ID" value="NZ_CP063982.1"/>
</dbReference>
<dbReference type="PANTHER" id="PTHR24567">
    <property type="entry name" value="CRP FAMILY TRANSCRIPTIONAL REGULATORY PROTEIN"/>
    <property type="match status" value="1"/>
</dbReference>
<dbReference type="InterPro" id="IPR050397">
    <property type="entry name" value="Env_Response_Regulators"/>
</dbReference>
<feature type="domain" description="Cyclic nucleotide-binding" evidence="4">
    <location>
        <begin position="18"/>
        <end position="114"/>
    </location>
</feature>
<evidence type="ECO:0000259" key="4">
    <source>
        <dbReference type="PROSITE" id="PS50042"/>
    </source>
</evidence>
<keyword evidence="1" id="KW-0805">Transcription regulation</keyword>
<dbReference type="PRINTS" id="PR00034">
    <property type="entry name" value="HTHCRP"/>
</dbReference>
<dbReference type="InterPro" id="IPR036388">
    <property type="entry name" value="WH-like_DNA-bd_sf"/>
</dbReference>
<dbReference type="Proteomes" id="UP000831607">
    <property type="component" value="Chromosome"/>
</dbReference>
<organism evidence="6 7">
    <name type="scientific">Orrella daihaiensis</name>
    <dbReference type="NCBI Taxonomy" id="2782176"/>
    <lineage>
        <taxon>Bacteria</taxon>
        <taxon>Pseudomonadati</taxon>
        <taxon>Pseudomonadota</taxon>
        <taxon>Betaproteobacteria</taxon>
        <taxon>Burkholderiales</taxon>
        <taxon>Alcaligenaceae</taxon>
        <taxon>Orrella</taxon>
    </lineage>
</organism>
<evidence type="ECO:0000313" key="7">
    <source>
        <dbReference type="Proteomes" id="UP000831607"/>
    </source>
</evidence>
<gene>
    <name evidence="6" type="ORF">DHf2319_03470</name>
</gene>
<dbReference type="PROSITE" id="PS51063">
    <property type="entry name" value="HTH_CRP_2"/>
    <property type="match status" value="1"/>
</dbReference>
<protein>
    <submittedName>
        <fullName evidence="6">Crp/Fnr family transcriptional regulator</fullName>
    </submittedName>
</protein>
<name>A0ABY4AL21_9BURK</name>
<dbReference type="Gene3D" id="1.10.10.10">
    <property type="entry name" value="Winged helix-like DNA-binding domain superfamily/Winged helix DNA-binding domain"/>
    <property type="match status" value="1"/>
</dbReference>
<proteinExistence type="predicted"/>
<keyword evidence="2" id="KW-0238">DNA-binding</keyword>
<evidence type="ECO:0000256" key="2">
    <source>
        <dbReference type="ARBA" id="ARBA00023125"/>
    </source>
</evidence>
<dbReference type="Pfam" id="PF00027">
    <property type="entry name" value="cNMP_binding"/>
    <property type="match status" value="1"/>
</dbReference>
<dbReference type="SMART" id="SM00419">
    <property type="entry name" value="HTH_CRP"/>
    <property type="match status" value="1"/>
</dbReference>
<dbReference type="InterPro" id="IPR014710">
    <property type="entry name" value="RmlC-like_jellyroll"/>
</dbReference>
<sequence>MTTRQNNNRADALGRLRLFNGLNDLATRFLGNAAQMASIKRHDYLVRRNGPADCFFVVVQGRVEVSLSADSGFHKVVEIAGPGDQIGEAMMFCGGNHLIDARAITSVTYVWISKADCLQAIALDPAFAVKLLEAMSGRFVTLLADIKATNCLTARERIYQFLLAEPREGNWVRLSVTKGTIASMLGIAKETLSRELQRLSADGLIRVEGSRIELFDPPAADRPCPNVKRGLEV</sequence>
<accession>A0ABY4AL21</accession>
<dbReference type="EMBL" id="CP063982">
    <property type="protein sequence ID" value="UOD50983.1"/>
    <property type="molecule type" value="Genomic_DNA"/>
</dbReference>